<feature type="domain" description="TIR" evidence="4">
    <location>
        <begin position="16"/>
        <end position="188"/>
    </location>
</feature>
<evidence type="ECO:0000313" key="6">
    <source>
        <dbReference type="Proteomes" id="UP000823775"/>
    </source>
</evidence>
<dbReference type="Pfam" id="PF23282">
    <property type="entry name" value="WHD_ROQ1"/>
    <property type="match status" value="1"/>
</dbReference>
<name>A0ABS8UN01_DATST</name>
<sequence length="449" mass="50451">MAETGASSSSSSLLPCTYDVFLSFRGEDVRKNFVDHLYTALQQRGIHTFKDDEKLERGKSISSSLFKAIEESMIAIIIFSQNYAASSWCLDELGEEIADSYGGSSKFGWDLRNIANGHESECIQLIVECVMGKLGHTVWDATENLVGIHSRMGRVYSLLEYDKVQFVGIWRMSGIGKTTIARAIYDKIFSHFQGATFLHEVGDNSAKHGSRIIITTKDKHLLQRYKKSHPKSEYGEITTEVVRYAGGLPLALKVLGSFLYGRGMLEWRDAVDRLKEIPDGEIVEKLRVSFNGLSEIDQKIFLDIACFFKGKKKDSVSRILRSFSFTPAIGIRNLMEKSLITVSKGRIMMHQLIQEMGWHIVRKAASNNLGKYSRLWSPEDIFHVLAKCTATEAVEGIRLHLPIPKDINVGAEAFKCMDNLRLLKIHDACVSLAPDLLSNTLIWLGMATR</sequence>
<proteinExistence type="predicted"/>
<gene>
    <name evidence="5" type="ORF">HAX54_018740</name>
</gene>
<dbReference type="InterPro" id="IPR042197">
    <property type="entry name" value="Apaf_helical"/>
</dbReference>
<dbReference type="PROSITE" id="PS50104">
    <property type="entry name" value="TIR"/>
    <property type="match status" value="1"/>
</dbReference>
<keyword evidence="6" id="KW-1185">Reference proteome</keyword>
<protein>
    <recommendedName>
        <fullName evidence="4">TIR domain-containing protein</fullName>
    </recommendedName>
</protein>
<dbReference type="Pfam" id="PF01582">
    <property type="entry name" value="TIR"/>
    <property type="match status" value="1"/>
</dbReference>
<dbReference type="InterPro" id="IPR044974">
    <property type="entry name" value="Disease_R_plants"/>
</dbReference>
<dbReference type="Gene3D" id="3.40.50.10140">
    <property type="entry name" value="Toll/interleukin-1 receptor homology (TIR) domain"/>
    <property type="match status" value="1"/>
</dbReference>
<evidence type="ECO:0000256" key="3">
    <source>
        <dbReference type="ARBA" id="ARBA00022821"/>
    </source>
</evidence>
<dbReference type="EMBL" id="JACEIK010002288">
    <property type="protein sequence ID" value="MCD9560236.1"/>
    <property type="molecule type" value="Genomic_DNA"/>
</dbReference>
<evidence type="ECO:0000256" key="1">
    <source>
        <dbReference type="ARBA" id="ARBA00022614"/>
    </source>
</evidence>
<evidence type="ECO:0000259" key="4">
    <source>
        <dbReference type="PROSITE" id="PS50104"/>
    </source>
</evidence>
<dbReference type="Gene3D" id="3.40.50.300">
    <property type="entry name" value="P-loop containing nucleotide triphosphate hydrolases"/>
    <property type="match status" value="1"/>
</dbReference>
<dbReference type="InterPro" id="IPR000157">
    <property type="entry name" value="TIR_dom"/>
</dbReference>
<dbReference type="InterPro" id="IPR036390">
    <property type="entry name" value="WH_DNA-bd_sf"/>
</dbReference>
<dbReference type="PANTHER" id="PTHR11017">
    <property type="entry name" value="LEUCINE-RICH REPEAT-CONTAINING PROTEIN"/>
    <property type="match status" value="1"/>
</dbReference>
<evidence type="ECO:0000313" key="5">
    <source>
        <dbReference type="EMBL" id="MCD9560236.1"/>
    </source>
</evidence>
<keyword evidence="2" id="KW-0677">Repeat</keyword>
<dbReference type="Gene3D" id="1.10.8.430">
    <property type="entry name" value="Helical domain of apoptotic protease-activating factors"/>
    <property type="match status" value="1"/>
</dbReference>
<dbReference type="SMART" id="SM00255">
    <property type="entry name" value="TIR"/>
    <property type="match status" value="1"/>
</dbReference>
<dbReference type="Proteomes" id="UP000823775">
    <property type="component" value="Unassembled WGS sequence"/>
</dbReference>
<organism evidence="5 6">
    <name type="scientific">Datura stramonium</name>
    <name type="common">Jimsonweed</name>
    <name type="synonym">Common thornapple</name>
    <dbReference type="NCBI Taxonomy" id="4076"/>
    <lineage>
        <taxon>Eukaryota</taxon>
        <taxon>Viridiplantae</taxon>
        <taxon>Streptophyta</taxon>
        <taxon>Embryophyta</taxon>
        <taxon>Tracheophyta</taxon>
        <taxon>Spermatophyta</taxon>
        <taxon>Magnoliopsida</taxon>
        <taxon>eudicotyledons</taxon>
        <taxon>Gunneridae</taxon>
        <taxon>Pentapetalae</taxon>
        <taxon>asterids</taxon>
        <taxon>lamiids</taxon>
        <taxon>Solanales</taxon>
        <taxon>Solanaceae</taxon>
        <taxon>Solanoideae</taxon>
        <taxon>Datureae</taxon>
        <taxon>Datura</taxon>
    </lineage>
</organism>
<dbReference type="InterPro" id="IPR027417">
    <property type="entry name" value="P-loop_NTPase"/>
</dbReference>
<dbReference type="SUPFAM" id="SSF46785">
    <property type="entry name" value="Winged helix' DNA-binding domain"/>
    <property type="match status" value="1"/>
</dbReference>
<comment type="caution">
    <text evidence="5">The sequence shown here is derived from an EMBL/GenBank/DDBJ whole genome shotgun (WGS) entry which is preliminary data.</text>
</comment>
<dbReference type="InterPro" id="IPR058192">
    <property type="entry name" value="WHD_ROQ1-like"/>
</dbReference>
<evidence type="ECO:0000256" key="2">
    <source>
        <dbReference type="ARBA" id="ARBA00022737"/>
    </source>
</evidence>
<dbReference type="PANTHER" id="PTHR11017:SF573">
    <property type="entry name" value="ADP-RIBOSYL CYCLASE_CYCLIC ADP-RIBOSE HYDROLASE"/>
    <property type="match status" value="1"/>
</dbReference>
<reference evidence="5 6" key="1">
    <citation type="journal article" date="2021" name="BMC Genomics">
        <title>Datura genome reveals duplications of psychoactive alkaloid biosynthetic genes and high mutation rate following tissue culture.</title>
        <authorList>
            <person name="Rajewski A."/>
            <person name="Carter-House D."/>
            <person name="Stajich J."/>
            <person name="Litt A."/>
        </authorList>
    </citation>
    <scope>NUCLEOTIDE SEQUENCE [LARGE SCALE GENOMIC DNA]</scope>
    <source>
        <strain evidence="5">AR-01</strain>
    </source>
</reference>
<dbReference type="InterPro" id="IPR035897">
    <property type="entry name" value="Toll_tir_struct_dom_sf"/>
</dbReference>
<keyword evidence="3" id="KW-0611">Plant defense</keyword>
<dbReference type="SUPFAM" id="SSF52200">
    <property type="entry name" value="Toll/Interleukin receptor TIR domain"/>
    <property type="match status" value="1"/>
</dbReference>
<dbReference type="SUPFAM" id="SSF52540">
    <property type="entry name" value="P-loop containing nucleoside triphosphate hydrolases"/>
    <property type="match status" value="1"/>
</dbReference>
<keyword evidence="1" id="KW-0433">Leucine-rich repeat</keyword>
<accession>A0ABS8UN01</accession>